<comment type="caution">
    <text evidence="1">The sequence shown here is derived from an EMBL/GenBank/DDBJ whole genome shotgun (WGS) entry which is preliminary data.</text>
</comment>
<organism evidence="1 2">
    <name type="scientific">Tuber magnatum</name>
    <name type="common">white Piedmont truffle</name>
    <dbReference type="NCBI Taxonomy" id="42249"/>
    <lineage>
        <taxon>Eukaryota</taxon>
        <taxon>Fungi</taxon>
        <taxon>Dikarya</taxon>
        <taxon>Ascomycota</taxon>
        <taxon>Pezizomycotina</taxon>
        <taxon>Pezizomycetes</taxon>
        <taxon>Pezizales</taxon>
        <taxon>Tuberaceae</taxon>
        <taxon>Tuber</taxon>
    </lineage>
</organism>
<name>A0A317SBL7_9PEZI</name>
<protein>
    <submittedName>
        <fullName evidence="1">Uncharacterized protein</fullName>
    </submittedName>
</protein>
<dbReference type="Proteomes" id="UP000246991">
    <property type="component" value="Unassembled WGS sequence"/>
</dbReference>
<proteinExistence type="predicted"/>
<dbReference type="AlphaFoldDB" id="A0A317SBL7"/>
<gene>
    <name evidence="1" type="ORF">C7212DRAFT_366936</name>
</gene>
<evidence type="ECO:0000313" key="2">
    <source>
        <dbReference type="Proteomes" id="UP000246991"/>
    </source>
</evidence>
<keyword evidence="2" id="KW-1185">Reference proteome</keyword>
<evidence type="ECO:0000313" key="1">
    <source>
        <dbReference type="EMBL" id="PWW71893.1"/>
    </source>
</evidence>
<dbReference type="EMBL" id="PYWC01000129">
    <property type="protein sequence ID" value="PWW71893.1"/>
    <property type="molecule type" value="Genomic_DNA"/>
</dbReference>
<reference evidence="1 2" key="1">
    <citation type="submission" date="2018-03" db="EMBL/GenBank/DDBJ databases">
        <title>Genomes of Pezizomycetes fungi and the evolution of truffles.</title>
        <authorList>
            <person name="Murat C."/>
            <person name="Payen T."/>
            <person name="Noel B."/>
            <person name="Kuo A."/>
            <person name="Martin F.M."/>
        </authorList>
    </citation>
    <scope>NUCLEOTIDE SEQUENCE [LARGE SCALE GENOMIC DNA]</scope>
    <source>
        <strain evidence="1">091103-1</strain>
    </source>
</reference>
<accession>A0A317SBL7</accession>
<sequence>MCEKEEIEQYSGYLSMPPNTGNFKQGFAVDIFKFGNEEFTNRFRGWNLRESRPRGGGEERLPQNCPKRTDAEYVFRHAFYRLDFHGDIPPDDNAGIYTGTFPRIPGTGTCIYKYTQGKQHLRNHSPGPSNSKLSPEVQSARASLDSCVIAPKRLIREFAAQRTNRHVLQTVRLHAVRRVAVPVQVLTELVGNWLANAVFTCLRKPTRNTPHVTR</sequence>